<dbReference type="RefSeq" id="XP_013346627.1">
    <property type="nucleotide sequence ID" value="XM_013491173.1"/>
</dbReference>
<dbReference type="GeneID" id="25362635"/>
<keyword evidence="2" id="KW-1185">Reference proteome</keyword>
<reference evidence="1 2" key="1">
    <citation type="journal article" date="2014" name="BMC Genomics">
        <title>Genome sequencing of four Aureobasidium pullulans varieties: biotechnological potential, stress tolerance, and description of new species.</title>
        <authorList>
            <person name="Gostin Ar C."/>
            <person name="Ohm R.A."/>
            <person name="Kogej T."/>
            <person name="Sonjak S."/>
            <person name="Turk M."/>
            <person name="Zajc J."/>
            <person name="Zalar P."/>
            <person name="Grube M."/>
            <person name="Sun H."/>
            <person name="Han J."/>
            <person name="Sharma A."/>
            <person name="Chiniquy J."/>
            <person name="Ngan C.Y."/>
            <person name="Lipzen A."/>
            <person name="Barry K."/>
            <person name="Grigoriev I.V."/>
            <person name="Gunde-Cimerman N."/>
        </authorList>
    </citation>
    <scope>NUCLEOTIDE SEQUENCE [LARGE SCALE GENOMIC DNA]</scope>
    <source>
        <strain evidence="1 2">EXF-2481</strain>
    </source>
</reference>
<accession>A0A074YVT8</accession>
<evidence type="ECO:0000313" key="2">
    <source>
        <dbReference type="Proteomes" id="UP000030641"/>
    </source>
</evidence>
<dbReference type="HOGENOM" id="CLU_894246_0_0_1"/>
<organism evidence="1 2">
    <name type="scientific">Aureobasidium subglaciale (strain EXF-2481)</name>
    <name type="common">Aureobasidium pullulans var. subglaciale</name>
    <dbReference type="NCBI Taxonomy" id="1043005"/>
    <lineage>
        <taxon>Eukaryota</taxon>
        <taxon>Fungi</taxon>
        <taxon>Dikarya</taxon>
        <taxon>Ascomycota</taxon>
        <taxon>Pezizomycotina</taxon>
        <taxon>Dothideomycetes</taxon>
        <taxon>Dothideomycetidae</taxon>
        <taxon>Dothideales</taxon>
        <taxon>Saccotheciaceae</taxon>
        <taxon>Aureobasidium</taxon>
    </lineage>
</organism>
<dbReference type="OrthoDB" id="10456198at2759"/>
<gene>
    <name evidence="1" type="ORF">AUEXF2481DRAFT_2238</name>
</gene>
<sequence>MSDYEHYAMTAASSRTYWNAGMVNRAHGNGKISGVFVFNTESMKITRRIFVTFVARIYTVHPRVWPDLFIHKRYWTYGFWVIGKFAKTQDTANINLILVNDCGIYVESKSKKLGPDVYIGLCRFTLAWSSSRAYVVGSAWFEMAELLRALVLQKEAHRFPERLLQVLQGKNHIFFVVPSSTTCLVPRDKDTHASPSAVITAESTIHQRRQYHCISYGSTSTAERTCVASTRLIYGQTQLQLGISSDFCNVIFLLLGLVSTSGKEEEEEEEEEVEEKAEGISTRLLIRELRGVLNDSSNVGLWHFATVLTSL</sequence>
<dbReference type="EMBL" id="KL584752">
    <property type="protein sequence ID" value="KEQ98277.1"/>
    <property type="molecule type" value="Genomic_DNA"/>
</dbReference>
<dbReference type="AlphaFoldDB" id="A0A074YVT8"/>
<dbReference type="Proteomes" id="UP000030641">
    <property type="component" value="Unassembled WGS sequence"/>
</dbReference>
<dbReference type="InParanoid" id="A0A074YVT8"/>
<proteinExistence type="predicted"/>
<name>A0A074YVT8_AURSE</name>
<evidence type="ECO:0000313" key="1">
    <source>
        <dbReference type="EMBL" id="KEQ98277.1"/>
    </source>
</evidence>
<protein>
    <submittedName>
        <fullName evidence="1">Uncharacterized protein</fullName>
    </submittedName>
</protein>